<evidence type="ECO:0000313" key="2">
    <source>
        <dbReference type="EMBL" id="PCS21641.1"/>
    </source>
</evidence>
<reference evidence="3" key="1">
    <citation type="submission" date="2017-04" db="EMBL/GenBank/DDBJ databases">
        <title>Genome evolution of the luminous symbionts of deep sea anglerfish.</title>
        <authorList>
            <person name="Hendry T.A."/>
        </authorList>
    </citation>
    <scope>NUCLEOTIDE SEQUENCE [LARGE SCALE GENOMIC DNA]</scope>
</reference>
<dbReference type="Pfam" id="PF13612">
    <property type="entry name" value="DDE_Tnp_1_3"/>
    <property type="match status" value="1"/>
</dbReference>
<sequence>MVWFYGFKLHLIINDQGSIILVKVTTVNVDDRKPVLEIIDEIWGVYTEIKGYISGSLELEFGDKGMTLITGVKNISQIKHSRYRSSISFNGQFAGGVYRLFISIKEAEHQDD</sequence>
<organism evidence="2 3">
    <name type="scientific">Candidatus Enterovibrio escicola</name>
    <dbReference type="NCBI Taxonomy" id="1927127"/>
    <lineage>
        <taxon>Bacteria</taxon>
        <taxon>Pseudomonadati</taxon>
        <taxon>Pseudomonadota</taxon>
        <taxon>Gammaproteobacteria</taxon>
        <taxon>Vibrionales</taxon>
        <taxon>Vibrionaceae</taxon>
        <taxon>Enterovibrio</taxon>
    </lineage>
</organism>
<evidence type="ECO:0000259" key="1">
    <source>
        <dbReference type="Pfam" id="PF13612"/>
    </source>
</evidence>
<dbReference type="EMBL" id="NBYY01000032">
    <property type="protein sequence ID" value="PCS21641.1"/>
    <property type="molecule type" value="Genomic_DNA"/>
</dbReference>
<dbReference type="AlphaFoldDB" id="A0A2A5T0H1"/>
<dbReference type="Proteomes" id="UP000219020">
    <property type="component" value="Unassembled WGS sequence"/>
</dbReference>
<dbReference type="InterPro" id="IPR025668">
    <property type="entry name" value="Tnp_DDE_dom"/>
</dbReference>
<name>A0A2A5T0H1_9GAMM</name>
<proteinExistence type="predicted"/>
<comment type="caution">
    <text evidence="2">The sequence shown here is derived from an EMBL/GenBank/DDBJ whole genome shotgun (WGS) entry which is preliminary data.</text>
</comment>
<gene>
    <name evidence="2" type="ORF">BTN49_2802</name>
</gene>
<feature type="domain" description="Transposase DDE" evidence="1">
    <location>
        <begin position="2"/>
        <end position="73"/>
    </location>
</feature>
<dbReference type="RefSeq" id="WP_199399565.1">
    <property type="nucleotide sequence ID" value="NZ_CAWNJE010000015.1"/>
</dbReference>
<keyword evidence="3" id="KW-1185">Reference proteome</keyword>
<evidence type="ECO:0000313" key="3">
    <source>
        <dbReference type="Proteomes" id="UP000219020"/>
    </source>
</evidence>
<accession>A0A2A5T0H1</accession>
<protein>
    <submittedName>
        <fullName evidence="2">Mobile element protein</fullName>
    </submittedName>
</protein>